<gene>
    <name evidence="1" type="ORF">SAMN04488132_11472</name>
</gene>
<dbReference type="EMBL" id="FUWH01000014">
    <property type="protein sequence ID" value="SKA19179.1"/>
    <property type="molecule type" value="Genomic_DNA"/>
</dbReference>
<name>A0A1T4RT84_9BACT</name>
<proteinExistence type="predicted"/>
<accession>A0A1T4RT84</accession>
<evidence type="ECO:0000313" key="1">
    <source>
        <dbReference type="EMBL" id="SKA19179.1"/>
    </source>
</evidence>
<dbReference type="RefSeq" id="WP_078832784.1">
    <property type="nucleotide sequence ID" value="NZ_FUWH01000014.1"/>
</dbReference>
<sequence>MKAKLIGVIATLLLFVYVPAKSVSSHVLAPPIVHAGHFVSMATDGNYYQVDFSFNLSTQAFGYIDVTPLSGSGGPFTGTVVAGSASSIPSGGSGINTSISPLLTIEFTRSGSLHAVYADPDQYIPWDF</sequence>
<keyword evidence="2" id="KW-1185">Reference proteome</keyword>
<organism evidence="1 2">
    <name type="scientific">Sediminibacterium ginsengisoli</name>
    <dbReference type="NCBI Taxonomy" id="413434"/>
    <lineage>
        <taxon>Bacteria</taxon>
        <taxon>Pseudomonadati</taxon>
        <taxon>Bacteroidota</taxon>
        <taxon>Chitinophagia</taxon>
        <taxon>Chitinophagales</taxon>
        <taxon>Chitinophagaceae</taxon>
        <taxon>Sediminibacterium</taxon>
    </lineage>
</organism>
<evidence type="ECO:0000313" key="2">
    <source>
        <dbReference type="Proteomes" id="UP000190888"/>
    </source>
</evidence>
<reference evidence="1 2" key="1">
    <citation type="submission" date="2017-02" db="EMBL/GenBank/DDBJ databases">
        <authorList>
            <person name="Peterson S.W."/>
        </authorList>
    </citation>
    <scope>NUCLEOTIDE SEQUENCE [LARGE SCALE GENOMIC DNA]</scope>
    <source>
        <strain evidence="1 2">DSM 22335</strain>
    </source>
</reference>
<dbReference type="AlphaFoldDB" id="A0A1T4RT84"/>
<dbReference type="Proteomes" id="UP000190888">
    <property type="component" value="Unassembled WGS sequence"/>
</dbReference>
<protein>
    <submittedName>
        <fullName evidence="1">Uncharacterized protein</fullName>
    </submittedName>
</protein>